<gene>
    <name evidence="1" type="ORF">HPB47_012389</name>
</gene>
<reference evidence="1 2" key="1">
    <citation type="journal article" date="2020" name="Cell">
        <title>Large-Scale Comparative Analyses of Tick Genomes Elucidate Their Genetic Diversity and Vector Capacities.</title>
        <authorList>
            <consortium name="Tick Genome and Microbiome Consortium (TIGMIC)"/>
            <person name="Jia N."/>
            <person name="Wang J."/>
            <person name="Shi W."/>
            <person name="Du L."/>
            <person name="Sun Y."/>
            <person name="Zhan W."/>
            <person name="Jiang J.F."/>
            <person name="Wang Q."/>
            <person name="Zhang B."/>
            <person name="Ji P."/>
            <person name="Bell-Sakyi L."/>
            <person name="Cui X.M."/>
            <person name="Yuan T.T."/>
            <person name="Jiang B.G."/>
            <person name="Yang W.F."/>
            <person name="Lam T.T."/>
            <person name="Chang Q.C."/>
            <person name="Ding S.J."/>
            <person name="Wang X.J."/>
            <person name="Zhu J.G."/>
            <person name="Ruan X.D."/>
            <person name="Zhao L."/>
            <person name="Wei J.T."/>
            <person name="Ye R.Z."/>
            <person name="Que T.C."/>
            <person name="Du C.H."/>
            <person name="Zhou Y.H."/>
            <person name="Cheng J.X."/>
            <person name="Dai P.F."/>
            <person name="Guo W.B."/>
            <person name="Han X.H."/>
            <person name="Huang E.J."/>
            <person name="Li L.F."/>
            <person name="Wei W."/>
            <person name="Gao Y.C."/>
            <person name="Liu J.Z."/>
            <person name="Shao H.Z."/>
            <person name="Wang X."/>
            <person name="Wang C.C."/>
            <person name="Yang T.C."/>
            <person name="Huo Q.B."/>
            <person name="Li W."/>
            <person name="Chen H.Y."/>
            <person name="Chen S.E."/>
            <person name="Zhou L.G."/>
            <person name="Ni X.B."/>
            <person name="Tian J.H."/>
            <person name="Sheng Y."/>
            <person name="Liu T."/>
            <person name="Pan Y.S."/>
            <person name="Xia L.Y."/>
            <person name="Li J."/>
            <person name="Zhao F."/>
            <person name="Cao W.C."/>
        </authorList>
    </citation>
    <scope>NUCLEOTIDE SEQUENCE [LARGE SCALE GENOMIC DNA]</scope>
    <source>
        <strain evidence="1">Iper-2018</strain>
    </source>
</reference>
<evidence type="ECO:0000313" key="2">
    <source>
        <dbReference type="Proteomes" id="UP000805193"/>
    </source>
</evidence>
<comment type="caution">
    <text evidence="1">The sequence shown here is derived from an EMBL/GenBank/DDBJ whole genome shotgun (WGS) entry which is preliminary data.</text>
</comment>
<dbReference type="Proteomes" id="UP000805193">
    <property type="component" value="Unassembled WGS sequence"/>
</dbReference>
<protein>
    <submittedName>
        <fullName evidence="1">Uncharacterized protein</fullName>
    </submittedName>
</protein>
<organism evidence="1 2">
    <name type="scientific">Ixodes persulcatus</name>
    <name type="common">Taiga tick</name>
    <dbReference type="NCBI Taxonomy" id="34615"/>
    <lineage>
        <taxon>Eukaryota</taxon>
        <taxon>Metazoa</taxon>
        <taxon>Ecdysozoa</taxon>
        <taxon>Arthropoda</taxon>
        <taxon>Chelicerata</taxon>
        <taxon>Arachnida</taxon>
        <taxon>Acari</taxon>
        <taxon>Parasitiformes</taxon>
        <taxon>Ixodida</taxon>
        <taxon>Ixodoidea</taxon>
        <taxon>Ixodidae</taxon>
        <taxon>Ixodinae</taxon>
        <taxon>Ixodes</taxon>
    </lineage>
</organism>
<evidence type="ECO:0000313" key="1">
    <source>
        <dbReference type="EMBL" id="KAG0410466.1"/>
    </source>
</evidence>
<sequence length="127" mass="13933">MEVEFKLVSPGLVGVATALEGKYGYDVIYAISDYADYIPGMAFAYSAMLVRTCGNVMFTVGVALYETFILVYVLGQLCVYSHGLSKAAREQELELQPGPAEELQAETPEQFELETSPHASPHRTMLS</sequence>
<dbReference type="EMBL" id="JABSTQ010011517">
    <property type="protein sequence ID" value="KAG0410466.1"/>
    <property type="molecule type" value="Genomic_DNA"/>
</dbReference>
<name>A0AC60NTJ3_IXOPE</name>
<keyword evidence="2" id="KW-1185">Reference proteome</keyword>
<accession>A0AC60NTJ3</accession>
<proteinExistence type="predicted"/>